<proteinExistence type="predicted"/>
<evidence type="ECO:0000256" key="1">
    <source>
        <dbReference type="SAM" id="MobiDB-lite"/>
    </source>
</evidence>
<comment type="caution">
    <text evidence="2">The sequence shown here is derived from an EMBL/GenBank/DDBJ whole genome shotgun (WGS) entry which is preliminary data.</text>
</comment>
<feature type="region of interest" description="Disordered" evidence="1">
    <location>
        <begin position="1"/>
        <end position="38"/>
    </location>
</feature>
<feature type="compositionally biased region" description="Basic and acidic residues" evidence="1">
    <location>
        <begin position="16"/>
        <end position="26"/>
    </location>
</feature>
<dbReference type="Proteomes" id="UP000554286">
    <property type="component" value="Unassembled WGS sequence"/>
</dbReference>
<evidence type="ECO:0000313" key="2">
    <source>
        <dbReference type="EMBL" id="MBB4265006.1"/>
    </source>
</evidence>
<dbReference type="EMBL" id="JACIGK010000003">
    <property type="protein sequence ID" value="MBB4265006.1"/>
    <property type="molecule type" value="Genomic_DNA"/>
</dbReference>
<dbReference type="AlphaFoldDB" id="A0A7W6RBC8"/>
<keyword evidence="3" id="KW-1185">Reference proteome</keyword>
<dbReference type="RefSeq" id="WP_184042627.1">
    <property type="nucleotide sequence ID" value="NZ_JACIGK010000003.1"/>
</dbReference>
<protein>
    <submittedName>
        <fullName evidence="2">GGDEF domain-containing protein</fullName>
    </submittedName>
</protein>
<sequence>MADDIPGPAPPMAVDWRQERSSDGHTGRGGRHAAQDHARAAGAYERLGPSPHAIADALSVQGVPEADLTPAVRRAMGQLMGEVDRLRQELDVAREGAGGMVDVRDRAEHLPLMGARSLERAFRLRLAAEADSGAVPAVVFFYAGNYETVRERHGLAAAEAVYHAMASAMARCRADTEDLGALGGASAVMLIPFDGQVDRLWVRARALAREAGAPVPWRSDTVPVGLLIGVHVPRRGERPGDAFWQAERAARRIV</sequence>
<gene>
    <name evidence="2" type="ORF">GGD89_000617</name>
</gene>
<dbReference type="InterPro" id="IPR043128">
    <property type="entry name" value="Rev_trsase/Diguanyl_cyclase"/>
</dbReference>
<name>A0A7W6RBC8_9PROT</name>
<dbReference type="InterPro" id="IPR029787">
    <property type="entry name" value="Nucleotide_cyclase"/>
</dbReference>
<dbReference type="Gene3D" id="3.30.70.270">
    <property type="match status" value="1"/>
</dbReference>
<organism evidence="2 3">
    <name type="scientific">Roseospira visakhapatnamensis</name>
    <dbReference type="NCBI Taxonomy" id="390880"/>
    <lineage>
        <taxon>Bacteria</taxon>
        <taxon>Pseudomonadati</taxon>
        <taxon>Pseudomonadota</taxon>
        <taxon>Alphaproteobacteria</taxon>
        <taxon>Rhodospirillales</taxon>
        <taxon>Rhodospirillaceae</taxon>
        <taxon>Roseospira</taxon>
    </lineage>
</organism>
<accession>A0A7W6RBC8</accession>
<reference evidence="2 3" key="1">
    <citation type="submission" date="2020-08" db="EMBL/GenBank/DDBJ databases">
        <title>Genome sequencing of Purple Non-Sulfur Bacteria from various extreme environments.</title>
        <authorList>
            <person name="Mayer M."/>
        </authorList>
    </citation>
    <scope>NUCLEOTIDE SEQUENCE [LARGE SCALE GENOMIC DNA]</scope>
    <source>
        <strain evidence="2 3">JA131</strain>
    </source>
</reference>
<dbReference type="SUPFAM" id="SSF55073">
    <property type="entry name" value="Nucleotide cyclase"/>
    <property type="match status" value="1"/>
</dbReference>
<evidence type="ECO:0000313" key="3">
    <source>
        <dbReference type="Proteomes" id="UP000554286"/>
    </source>
</evidence>